<dbReference type="GeneID" id="77845262"/>
<evidence type="ECO:0000313" key="4">
    <source>
        <dbReference type="Proteomes" id="UP000031546"/>
    </source>
</evidence>
<evidence type="ECO:0000313" key="5">
    <source>
        <dbReference type="Proteomes" id="UP000527860"/>
    </source>
</evidence>
<keyword evidence="5" id="KW-1185">Reference proteome</keyword>
<evidence type="ECO:0000256" key="1">
    <source>
        <dbReference type="SAM" id="MobiDB-lite"/>
    </source>
</evidence>
<comment type="caution">
    <text evidence="2">The sequence shown here is derived from an EMBL/GenBank/DDBJ whole genome shotgun (WGS) entry which is preliminary data.</text>
</comment>
<accession>A0A0C2HMZ3</accession>
<gene>
    <name evidence="3" type="ORF">F7P68_0008165</name>
    <name evidence="2" type="ORF">SN16_06805</name>
</gene>
<dbReference type="Proteomes" id="UP000031546">
    <property type="component" value="Unassembled WGS sequence"/>
</dbReference>
<dbReference type="AlphaFoldDB" id="A0A0C2HMZ3"/>
<dbReference type="RefSeq" id="WP_040105863.1">
    <property type="nucleotide sequence ID" value="NZ_JABEVU030000001.1"/>
</dbReference>
<evidence type="ECO:0000313" key="2">
    <source>
        <dbReference type="EMBL" id="KIH70851.1"/>
    </source>
</evidence>
<reference evidence="2 4" key="1">
    <citation type="submission" date="2015-01" db="EMBL/GenBank/DDBJ databases">
        <title>Genome sequences of high lactate-tolerant strain Salinicoccus roseus W12 with industrial interest.</title>
        <authorList>
            <person name="Wang H."/>
            <person name="Yu B."/>
        </authorList>
    </citation>
    <scope>NUCLEOTIDE SEQUENCE [LARGE SCALE GENOMIC DNA]</scope>
    <source>
        <strain evidence="2 4">W12</strain>
    </source>
</reference>
<proteinExistence type="predicted"/>
<dbReference type="EMBL" id="JXII01000005">
    <property type="protein sequence ID" value="KIH70851.1"/>
    <property type="molecule type" value="Genomic_DNA"/>
</dbReference>
<protein>
    <submittedName>
        <fullName evidence="2">Uncharacterized protein</fullName>
    </submittedName>
</protein>
<evidence type="ECO:0000313" key="3">
    <source>
        <dbReference type="EMBL" id="MDB0580506.1"/>
    </source>
</evidence>
<dbReference type="EMBL" id="JABEVU030000001">
    <property type="protein sequence ID" value="MDB0580506.1"/>
    <property type="molecule type" value="Genomic_DNA"/>
</dbReference>
<sequence length="103" mass="11584">MKKFIIGTLAFGMIAAVGMTDVNAESGQPEIPHEGIDQSEMEEMHDRMMDSEAVINFGQAKNMMEEMHPEMTKEQMKNMYRSMHGTNGAAPSANFKGMHMENR</sequence>
<feature type="region of interest" description="Disordered" evidence="1">
    <location>
        <begin position="83"/>
        <end position="103"/>
    </location>
</feature>
<dbReference type="OrthoDB" id="2166958at2"/>
<name>A0A0C2HMZ3_9STAP</name>
<reference evidence="3" key="3">
    <citation type="submission" date="2022-12" db="EMBL/GenBank/DDBJ databases">
        <title>Genome analysis and biological profiling of marine Salinicoccus roseus MOSEL-ME25.</title>
        <authorList>
            <person name="Mirza F.T."/>
            <person name="Xie Y."/>
            <person name="Shinwari Z.K."/>
        </authorList>
    </citation>
    <scope>NUCLEOTIDE SEQUENCE</scope>
    <source>
        <strain evidence="3">MOSEL-ME25</strain>
    </source>
</reference>
<organism evidence="2 4">
    <name type="scientific">Salinicoccus roseus</name>
    <dbReference type="NCBI Taxonomy" id="45670"/>
    <lineage>
        <taxon>Bacteria</taxon>
        <taxon>Bacillati</taxon>
        <taxon>Bacillota</taxon>
        <taxon>Bacilli</taxon>
        <taxon>Bacillales</taxon>
        <taxon>Staphylococcaceae</taxon>
        <taxon>Salinicoccus</taxon>
    </lineage>
</organism>
<dbReference type="Proteomes" id="UP000527860">
    <property type="component" value="Unassembled WGS sequence"/>
</dbReference>
<reference evidence="3" key="2">
    <citation type="submission" date="2020-04" db="EMBL/GenBank/DDBJ databases">
        <authorList>
            <person name="Tanveer F."/>
            <person name="Xie Y."/>
            <person name="Shinwari Z.K."/>
        </authorList>
    </citation>
    <scope>NUCLEOTIDE SEQUENCE</scope>
    <source>
        <strain evidence="3">MOSEL-ME25</strain>
    </source>
</reference>